<dbReference type="Proteomes" id="UP000304928">
    <property type="component" value="Unassembled WGS sequence"/>
</dbReference>
<proteinExistence type="predicted"/>
<keyword evidence="2" id="KW-1133">Transmembrane helix</keyword>
<evidence type="ECO:0000256" key="1">
    <source>
        <dbReference type="SAM" id="MobiDB-lite"/>
    </source>
</evidence>
<feature type="region of interest" description="Disordered" evidence="1">
    <location>
        <begin position="126"/>
        <end position="151"/>
    </location>
</feature>
<accession>A0A4S8S896</accession>
<name>A0A4S8S896_AURPU</name>
<feature type="transmembrane region" description="Helical" evidence="2">
    <location>
        <begin position="171"/>
        <end position="191"/>
    </location>
</feature>
<dbReference type="EMBL" id="QZAR01000288">
    <property type="protein sequence ID" value="THW83323.1"/>
    <property type="molecule type" value="Genomic_DNA"/>
</dbReference>
<evidence type="ECO:0000313" key="4">
    <source>
        <dbReference type="EMBL" id="THW83323.1"/>
    </source>
</evidence>
<evidence type="ECO:0000313" key="3">
    <source>
        <dbReference type="EMBL" id="THV66482.1"/>
    </source>
</evidence>
<protein>
    <submittedName>
        <fullName evidence="3">Uncharacterized protein</fullName>
    </submittedName>
</protein>
<evidence type="ECO:0000256" key="2">
    <source>
        <dbReference type="SAM" id="Phobius"/>
    </source>
</evidence>
<dbReference type="Proteomes" id="UP000308005">
    <property type="component" value="Unassembled WGS sequence"/>
</dbReference>
<dbReference type="AlphaFoldDB" id="A0A4S8S896"/>
<feature type="compositionally biased region" description="Basic and acidic residues" evidence="1">
    <location>
        <begin position="20"/>
        <end position="32"/>
    </location>
</feature>
<sequence length="258" mass="28326">MVKAEKRRWSRRERPKRRNERPQQKVKPDGKPQDGTCPFPRTLVPFQENGRTGISFQSKFKQESLMVCMNGSNSVVDPGSRDRTQIPHAASNDAIVHIDSNRKDGFQDIVAQSLARQYSWPYAGTQGTGTRPAVSCPDGGGDGGDGESKSSHEVRVRVGLLNLDAVETMPIALLILVITALYASLSSVWKWRDFEASTIARLAGGDVGGRCWVIMMRLMRGLLRKGLATVVRRQVQSTMSNGQNMEVVAGATDVALNS</sequence>
<reference evidence="6 7" key="1">
    <citation type="submission" date="2018-10" db="EMBL/GenBank/DDBJ databases">
        <title>Fifty Aureobasidium pullulans genomes reveal a recombining polyextremotolerant generalist.</title>
        <authorList>
            <person name="Gostincar C."/>
            <person name="Turk M."/>
            <person name="Zajc J."/>
            <person name="Gunde-Cimerman N."/>
        </authorList>
    </citation>
    <scope>NUCLEOTIDE SEQUENCE [LARGE SCALE GENOMIC DNA]</scope>
    <source>
        <strain evidence="4 6">EXF-10507</strain>
        <strain evidence="3 7">EXF-11900</strain>
        <strain evidence="5 8">EXF-3863</strain>
    </source>
</reference>
<keyword evidence="2" id="KW-0812">Transmembrane</keyword>
<evidence type="ECO:0000313" key="5">
    <source>
        <dbReference type="EMBL" id="THZ13159.1"/>
    </source>
</evidence>
<dbReference type="EMBL" id="QZAF01000521">
    <property type="protein sequence ID" value="THV66482.1"/>
    <property type="molecule type" value="Genomic_DNA"/>
</dbReference>
<organism evidence="3 7">
    <name type="scientific">Aureobasidium pullulans</name>
    <name type="common">Black yeast</name>
    <name type="synonym">Pullularia pullulans</name>
    <dbReference type="NCBI Taxonomy" id="5580"/>
    <lineage>
        <taxon>Eukaryota</taxon>
        <taxon>Fungi</taxon>
        <taxon>Dikarya</taxon>
        <taxon>Ascomycota</taxon>
        <taxon>Pezizomycotina</taxon>
        <taxon>Dothideomycetes</taxon>
        <taxon>Dothideomycetidae</taxon>
        <taxon>Dothideales</taxon>
        <taxon>Saccotheciaceae</taxon>
        <taxon>Aureobasidium</taxon>
    </lineage>
</organism>
<dbReference type="EMBL" id="QZBM01000514">
    <property type="protein sequence ID" value="THZ13159.1"/>
    <property type="molecule type" value="Genomic_DNA"/>
</dbReference>
<evidence type="ECO:0000313" key="8">
    <source>
        <dbReference type="Proteomes" id="UP000308005"/>
    </source>
</evidence>
<comment type="caution">
    <text evidence="3">The sequence shown here is derived from an EMBL/GenBank/DDBJ whole genome shotgun (WGS) entry which is preliminary data.</text>
</comment>
<dbReference type="Proteomes" id="UP000304951">
    <property type="component" value="Unassembled WGS sequence"/>
</dbReference>
<keyword evidence="2" id="KW-0472">Membrane</keyword>
<feature type="region of interest" description="Disordered" evidence="1">
    <location>
        <begin position="1"/>
        <end position="48"/>
    </location>
</feature>
<evidence type="ECO:0000313" key="7">
    <source>
        <dbReference type="Proteomes" id="UP000304951"/>
    </source>
</evidence>
<evidence type="ECO:0000313" key="6">
    <source>
        <dbReference type="Proteomes" id="UP000304928"/>
    </source>
</evidence>
<feature type="compositionally biased region" description="Basic residues" evidence="1">
    <location>
        <begin position="1"/>
        <end position="19"/>
    </location>
</feature>
<gene>
    <name evidence="5" type="ORF">D6C91_08025</name>
    <name evidence="4" type="ORF">D6D15_09663</name>
    <name evidence="3" type="ORF">D6D28_08327</name>
</gene>